<feature type="domain" description="Helicase C-terminal" evidence="7">
    <location>
        <begin position="326"/>
        <end position="473"/>
    </location>
</feature>
<dbReference type="InterPro" id="IPR022192">
    <property type="entry name" value="SUV3_C"/>
</dbReference>
<dbReference type="Proteomes" id="UP000645257">
    <property type="component" value="Unassembled WGS sequence"/>
</dbReference>
<dbReference type="InterPro" id="IPR014001">
    <property type="entry name" value="Helicase_ATP-bd"/>
</dbReference>
<dbReference type="PANTHER" id="PTHR12131:SF1">
    <property type="entry name" value="ATP-DEPENDENT RNA HELICASE SUPV3L1, MITOCHONDRIAL-RELATED"/>
    <property type="match status" value="1"/>
</dbReference>
<dbReference type="InterPro" id="IPR055206">
    <property type="entry name" value="DEXQc_SUV3"/>
</dbReference>
<dbReference type="GO" id="GO:0016787">
    <property type="term" value="F:hydrolase activity"/>
    <property type="evidence" value="ECO:0007669"/>
    <property type="project" value="UniProtKB-KW"/>
</dbReference>
<feature type="domain" description="Helicase ATP-binding" evidence="6">
    <location>
        <begin position="166"/>
        <end position="310"/>
    </location>
</feature>
<evidence type="ECO:0000256" key="1">
    <source>
        <dbReference type="ARBA" id="ARBA00022741"/>
    </source>
</evidence>
<evidence type="ECO:0000256" key="3">
    <source>
        <dbReference type="ARBA" id="ARBA00022806"/>
    </source>
</evidence>
<proteinExistence type="predicted"/>
<protein>
    <recommendedName>
        <fullName evidence="10">RNA helicase</fullName>
    </recommendedName>
</protein>
<keyword evidence="9" id="KW-1185">Reference proteome</keyword>
<feature type="region of interest" description="Disordered" evidence="5">
    <location>
        <begin position="630"/>
        <end position="657"/>
    </location>
</feature>
<dbReference type="Gene3D" id="1.20.272.40">
    <property type="match status" value="1"/>
</dbReference>
<keyword evidence="2" id="KW-0378">Hydrolase</keyword>
<dbReference type="GO" id="GO:0005524">
    <property type="term" value="F:ATP binding"/>
    <property type="evidence" value="ECO:0007669"/>
    <property type="project" value="UniProtKB-KW"/>
</dbReference>
<evidence type="ECO:0000313" key="9">
    <source>
        <dbReference type="Proteomes" id="UP000645257"/>
    </source>
</evidence>
<keyword evidence="4" id="KW-0067">ATP-binding</keyword>
<dbReference type="SMART" id="SM00490">
    <property type="entry name" value="HELICc"/>
    <property type="match status" value="1"/>
</dbReference>
<keyword evidence="3" id="KW-0347">Helicase</keyword>
<accession>A0A918P5F0</accession>
<evidence type="ECO:0000259" key="6">
    <source>
        <dbReference type="PROSITE" id="PS51192"/>
    </source>
</evidence>
<comment type="caution">
    <text evidence="8">The sequence shown here is derived from an EMBL/GenBank/DDBJ whole genome shotgun (WGS) entry which is preliminary data.</text>
</comment>
<reference evidence="8" key="2">
    <citation type="submission" date="2020-09" db="EMBL/GenBank/DDBJ databases">
        <authorList>
            <person name="Sun Q."/>
            <person name="Kim S."/>
        </authorList>
    </citation>
    <scope>NUCLEOTIDE SEQUENCE</scope>
    <source>
        <strain evidence="8">KCTC 32182</strain>
    </source>
</reference>
<sequence>MTDPFAASPDDIAIDDYLSEHRAALVRAEGSYALSVHGELDIDGLAVPYHLVPDEGFLGKSGKWRKLDAASRLELVMARWNADSQARLEKQLAACAREVLTIAGRESLDPSRALAAFQAKYELARVRCAIALDRIAAAQGRETATRAAQRARDAVNLARYPESFQTAHAMQRHFIAVLGPTNSGKTHAAMEHLEKAASGIYLAPLRLLALENYTRLQKAGIAVSLITGEQRKLHPEATHVASTVEMLNPERIVEVAVIDEIQLLDDPDRGAAWTAAVCGVPAATVYLLGAPEAREAIESLVARVGGTLEVRTMKRKSPLEMDKAPLLSLSHLRAGDVLIAFSRRDVLNWRDKVIEKGFSVSAIYGNLSPEVRQAQAERFVAGETQVVVATDAIGMGLNTPARRVIFTTSSKWDGYAEGTIAAPLARQIAGRAGRFGQHEAGFVAGFDGHTHKTIAALLRQKPEPLPTSGFFVAPNLGYLQEIADATGETSLRALLGLFAKHINVHDEFFLPANLSEQMEKAQWLDTLSLSLADRFTLSLCPVSTKIAMLDRALRDWAALRARGRRAPLLRMEGMGGRHQLQYLEDTCKLYAAYAWLGYRMPDTFPDGEMAQLLMQSTSEKIDALLQVQNARQRKDHRKHTAANKAGRNPPPRRFTRK</sequence>
<dbReference type="Gene3D" id="3.40.50.300">
    <property type="entry name" value="P-loop containing nucleotide triphosphate hydrolases"/>
    <property type="match status" value="2"/>
</dbReference>
<evidence type="ECO:0000256" key="4">
    <source>
        <dbReference type="ARBA" id="ARBA00022840"/>
    </source>
</evidence>
<keyword evidence="1" id="KW-0547">Nucleotide-binding</keyword>
<dbReference type="RefSeq" id="WP_189535425.1">
    <property type="nucleotide sequence ID" value="NZ_BMYX01000017.1"/>
</dbReference>
<dbReference type="GO" id="GO:0004386">
    <property type="term" value="F:helicase activity"/>
    <property type="evidence" value="ECO:0007669"/>
    <property type="project" value="UniProtKB-KW"/>
</dbReference>
<dbReference type="Pfam" id="PF12513">
    <property type="entry name" value="SUV3_C"/>
    <property type="match status" value="1"/>
</dbReference>
<organism evidence="8 9">
    <name type="scientific">Paludibacterium paludis</name>
    <dbReference type="NCBI Taxonomy" id="1225769"/>
    <lineage>
        <taxon>Bacteria</taxon>
        <taxon>Pseudomonadati</taxon>
        <taxon>Pseudomonadota</taxon>
        <taxon>Betaproteobacteria</taxon>
        <taxon>Neisseriales</taxon>
        <taxon>Chromobacteriaceae</taxon>
        <taxon>Paludibacterium</taxon>
    </lineage>
</organism>
<dbReference type="InterPro" id="IPR027417">
    <property type="entry name" value="P-loop_NTPase"/>
</dbReference>
<dbReference type="InterPro" id="IPR041082">
    <property type="entry name" value="Suv3_C_1"/>
</dbReference>
<evidence type="ECO:0000256" key="2">
    <source>
        <dbReference type="ARBA" id="ARBA00022801"/>
    </source>
</evidence>
<feature type="compositionally biased region" description="Basic residues" evidence="5">
    <location>
        <begin position="631"/>
        <end position="641"/>
    </location>
</feature>
<dbReference type="Gene3D" id="1.20.58.1080">
    <property type="match status" value="1"/>
</dbReference>
<evidence type="ECO:0000259" key="7">
    <source>
        <dbReference type="PROSITE" id="PS51194"/>
    </source>
</evidence>
<dbReference type="PROSITE" id="PS51192">
    <property type="entry name" value="HELICASE_ATP_BIND_1"/>
    <property type="match status" value="1"/>
</dbReference>
<gene>
    <name evidence="8" type="ORF">GCM10011289_28270</name>
</gene>
<dbReference type="AlphaFoldDB" id="A0A918P5F0"/>
<evidence type="ECO:0000313" key="8">
    <source>
        <dbReference type="EMBL" id="GGY22722.1"/>
    </source>
</evidence>
<dbReference type="PROSITE" id="PS51194">
    <property type="entry name" value="HELICASE_CTER"/>
    <property type="match status" value="1"/>
</dbReference>
<dbReference type="InterPro" id="IPR050699">
    <property type="entry name" value="RNA-DNA_Helicase"/>
</dbReference>
<dbReference type="Pfam" id="PF18147">
    <property type="entry name" value="Suv3_C_1"/>
    <property type="match status" value="1"/>
</dbReference>
<name>A0A918P5F0_9NEIS</name>
<dbReference type="PANTHER" id="PTHR12131">
    <property type="entry name" value="ATP-DEPENDENT RNA AND DNA HELICASE"/>
    <property type="match status" value="1"/>
</dbReference>
<feature type="compositionally biased region" description="Pro residues" evidence="5">
    <location>
        <begin position="648"/>
        <end position="657"/>
    </location>
</feature>
<dbReference type="EMBL" id="BMYX01000017">
    <property type="protein sequence ID" value="GGY22722.1"/>
    <property type="molecule type" value="Genomic_DNA"/>
</dbReference>
<evidence type="ECO:0008006" key="10">
    <source>
        <dbReference type="Google" id="ProtNLM"/>
    </source>
</evidence>
<reference evidence="8" key="1">
    <citation type="journal article" date="2014" name="Int. J. Syst. Evol. Microbiol.">
        <title>Complete genome sequence of Corynebacterium casei LMG S-19264T (=DSM 44701T), isolated from a smear-ripened cheese.</title>
        <authorList>
            <consortium name="US DOE Joint Genome Institute (JGI-PGF)"/>
            <person name="Walter F."/>
            <person name="Albersmeier A."/>
            <person name="Kalinowski J."/>
            <person name="Ruckert C."/>
        </authorList>
    </citation>
    <scope>NUCLEOTIDE SEQUENCE</scope>
    <source>
        <strain evidence="8">KCTC 32182</strain>
    </source>
</reference>
<dbReference type="SUPFAM" id="SSF52540">
    <property type="entry name" value="P-loop containing nucleoside triphosphate hydrolases"/>
    <property type="match status" value="1"/>
</dbReference>
<dbReference type="Pfam" id="PF00271">
    <property type="entry name" value="Helicase_C"/>
    <property type="match status" value="1"/>
</dbReference>
<dbReference type="InterPro" id="IPR001650">
    <property type="entry name" value="Helicase_C-like"/>
</dbReference>
<dbReference type="Pfam" id="PF22527">
    <property type="entry name" value="DEXQc_Suv3"/>
    <property type="match status" value="1"/>
</dbReference>
<evidence type="ECO:0000256" key="5">
    <source>
        <dbReference type="SAM" id="MobiDB-lite"/>
    </source>
</evidence>